<dbReference type="InterPro" id="IPR032675">
    <property type="entry name" value="LRR_dom_sf"/>
</dbReference>
<dbReference type="EMBL" id="BSXU01001347">
    <property type="protein sequence ID" value="GMG26458.1"/>
    <property type="molecule type" value="Genomic_DNA"/>
</dbReference>
<proteinExistence type="predicted"/>
<dbReference type="Gene3D" id="3.80.10.10">
    <property type="entry name" value="Ribonuclease Inhibitor"/>
    <property type="match status" value="1"/>
</dbReference>
<evidence type="ECO:0000313" key="2">
    <source>
        <dbReference type="Proteomes" id="UP001165063"/>
    </source>
</evidence>
<dbReference type="SUPFAM" id="SSF52047">
    <property type="entry name" value="RNI-like"/>
    <property type="match status" value="1"/>
</dbReference>
<sequence>MIISSMKLSIKILPMSLEKIRPDVGLVVLLVFENYPKKFIQRKLVKKLFKFMEKKGMKFFKCTICVEESEAFCISVASPDYAKSLNHILFDLSDQFCLEAHIADIFAPPPPALTSSIYRLMCSTFDFSFWGNLKSITFKIDSIFTEFTLSNLHSIYRDLLKLEHVEMEYLTLWDEYEPGFSFKSICLQFADIFKKRPEVDFKFIRVDHYMTEMEKIEDNCYFDLFKDLSPIYKYFESIGLPFDDKIIQYCNRLNVSKLYLEDDPHKIHLNDTERRPLFLQNSHLEELKLSWASLTSPMMMSLKGLTRLTCLEMVDCLFDGKVFGTFPDSLRIIHLKRCFVSGVLNIPTSLRLLKLNKSYPIFSIAEPSPMVPKLVLKVKLIEANEREIKNFTDTIEQISCITKEVHFKGDLSRPSFVILTRNPLCPPIGNQTPFAQFSLQFLETIRASEKFLRFEKMCYINIFHFDSAVTAKTDFLYDEESSIFTQLCQCCMQTFQFGKPGNRSFRRISGENPVFEREDGSVSFEVQLCNTFERNKLPFIAKVNVIESKYLLPTGN</sequence>
<comment type="caution">
    <text evidence="1">The sequence shown here is derived from an EMBL/GenBank/DDBJ whole genome shotgun (WGS) entry which is preliminary data.</text>
</comment>
<dbReference type="Proteomes" id="UP001165063">
    <property type="component" value="Unassembled WGS sequence"/>
</dbReference>
<keyword evidence="2" id="KW-1185">Reference proteome</keyword>
<gene>
    <name evidence="1" type="ORF">Amon01_000327700</name>
</gene>
<accession>A0A9W7DEP2</accession>
<organism evidence="1 2">
    <name type="scientific">Ambrosiozyma monospora</name>
    <name type="common">Yeast</name>
    <name type="synonym">Endomycopsis monosporus</name>
    <dbReference type="NCBI Taxonomy" id="43982"/>
    <lineage>
        <taxon>Eukaryota</taxon>
        <taxon>Fungi</taxon>
        <taxon>Dikarya</taxon>
        <taxon>Ascomycota</taxon>
        <taxon>Saccharomycotina</taxon>
        <taxon>Pichiomycetes</taxon>
        <taxon>Pichiales</taxon>
        <taxon>Pichiaceae</taxon>
        <taxon>Ambrosiozyma</taxon>
    </lineage>
</organism>
<evidence type="ECO:0000313" key="1">
    <source>
        <dbReference type="EMBL" id="GMG26458.1"/>
    </source>
</evidence>
<protein>
    <submittedName>
        <fullName evidence="1">Unnamed protein product</fullName>
    </submittedName>
</protein>
<name>A0A9W7DEP2_AMBMO</name>
<reference evidence="1" key="1">
    <citation type="submission" date="2023-04" db="EMBL/GenBank/DDBJ databases">
        <title>Ambrosiozyma monospora NBRC 1965.</title>
        <authorList>
            <person name="Ichikawa N."/>
            <person name="Sato H."/>
            <person name="Tonouchi N."/>
        </authorList>
    </citation>
    <scope>NUCLEOTIDE SEQUENCE</scope>
    <source>
        <strain evidence="1">NBRC 1965</strain>
    </source>
</reference>
<dbReference type="AlphaFoldDB" id="A0A9W7DEP2"/>